<name>A0A8J8CIX2_9CYAN</name>
<dbReference type="EMBL" id="WVIE01000012">
    <property type="protein sequence ID" value="NDJ18049.1"/>
    <property type="molecule type" value="Genomic_DNA"/>
</dbReference>
<dbReference type="RefSeq" id="WP_162423564.1">
    <property type="nucleotide sequence ID" value="NZ_WVIE01000012.1"/>
</dbReference>
<protein>
    <submittedName>
        <fullName evidence="1">Tetratricopeptide repeat protein</fullName>
    </submittedName>
</protein>
<organism evidence="1 2">
    <name type="scientific">Myxacorys almedinensis A</name>
    <dbReference type="NCBI Taxonomy" id="2690445"/>
    <lineage>
        <taxon>Bacteria</taxon>
        <taxon>Bacillati</taxon>
        <taxon>Cyanobacteriota</taxon>
        <taxon>Cyanophyceae</taxon>
        <taxon>Leptolyngbyales</taxon>
        <taxon>Leptolyngbyaceae</taxon>
        <taxon>Myxacorys</taxon>
        <taxon>Myxacorys almedinensis</taxon>
    </lineage>
</organism>
<sequence length="709" mass="79368">MLMSSADHSVFRTPVTELASQRTPSFNHHIYLRLRLALSLNLRRQIFIAVCDDVGLRHQFTTHLHADLSSPGFNFAIADEMSVRSRGTTPNPSTPTIAANGQTSAGGVAGQVISVPRLVTLPLDLENPDILGQIELWQAQNSVPDGNWISSFQITGVETLTRQPAHLQRVFLNSLQAIAENLDRLNFNVVLWVTRPWCRSIQQSAPNFWQWHTALFEFEGDPAPVNQPEPSSVQETVPQRRHSLARESRIDADFRELVLTALKHEVDLRPELSSTHGQPIVDVLDDPSLHPVRLLHQIEKLHRDQAAPDTIGTAYRELGDWYRDRAQQLPTSQADSTVAIRAYEQSLRFITSKSPQVPDVLNDIGNLYWMMARTSNEPSVNLEKALKAYQFALERMDAEAHPETYAMLLNNLGSVYSDLSYQQAPVENLNQAIAAYQSCLHYRLAQGDLSRYAATQNNLGTTFWNLAQHQQPALNLQHAIAAYNEALRHYDPEREPLHYAMLQNNLGTAYWALSQCNDAMETLGTVPEDFLLLAIGAYRVALVYRTFEVAPTAFAATQNNLGTAYWHLANQPSTHDDDRQNYVQCAIAAYKESLTAVQHLSDAHPSSAPTFSFDVAATHHNLGSACYQTATNERVALEPAERSACLETALYHHVQALHGWQHNPDFYQTALIATIQTVKAFSDRYGIQGQTLALSRVPANLLPIIMKEL</sequence>
<dbReference type="InterPro" id="IPR011990">
    <property type="entry name" value="TPR-like_helical_dom_sf"/>
</dbReference>
<dbReference type="PANTHER" id="PTHR19959:SF119">
    <property type="entry name" value="FUNGAL LIPASE-LIKE DOMAIN-CONTAINING PROTEIN"/>
    <property type="match status" value="1"/>
</dbReference>
<keyword evidence="2" id="KW-1185">Reference proteome</keyword>
<dbReference type="SUPFAM" id="SSF48452">
    <property type="entry name" value="TPR-like"/>
    <property type="match status" value="1"/>
</dbReference>
<dbReference type="PANTHER" id="PTHR19959">
    <property type="entry name" value="KINESIN LIGHT CHAIN"/>
    <property type="match status" value="1"/>
</dbReference>
<dbReference type="AlphaFoldDB" id="A0A8J8CIX2"/>
<comment type="caution">
    <text evidence="1">The sequence shown here is derived from an EMBL/GenBank/DDBJ whole genome shotgun (WGS) entry which is preliminary data.</text>
</comment>
<dbReference type="Proteomes" id="UP000646053">
    <property type="component" value="Unassembled WGS sequence"/>
</dbReference>
<evidence type="ECO:0000313" key="1">
    <source>
        <dbReference type="EMBL" id="NDJ18049.1"/>
    </source>
</evidence>
<evidence type="ECO:0000313" key="2">
    <source>
        <dbReference type="Proteomes" id="UP000646053"/>
    </source>
</evidence>
<reference evidence="1" key="1">
    <citation type="submission" date="2019-12" db="EMBL/GenBank/DDBJ databases">
        <title>High-Quality draft genome sequences of three cyanobacteria isolated from the limestone walls of the Old Cathedral of Coimbra.</title>
        <authorList>
            <person name="Tiago I."/>
            <person name="Soares F."/>
            <person name="Portugal A."/>
        </authorList>
    </citation>
    <scope>NUCLEOTIDE SEQUENCE</scope>
    <source>
        <strain evidence="1">A</strain>
    </source>
</reference>
<dbReference type="Gene3D" id="1.25.40.10">
    <property type="entry name" value="Tetratricopeptide repeat domain"/>
    <property type="match status" value="2"/>
</dbReference>
<proteinExistence type="predicted"/>
<accession>A0A8J8CIX2</accession>
<gene>
    <name evidence="1" type="ORF">GS601_12250</name>
</gene>